<evidence type="ECO:0000313" key="13">
    <source>
        <dbReference type="EMBL" id="MDH7451776.1"/>
    </source>
</evidence>
<keyword evidence="9 11" id="KW-0472">Membrane</keyword>
<dbReference type="InterPro" id="IPR006260">
    <property type="entry name" value="TonB/TolA_C"/>
</dbReference>
<dbReference type="PANTHER" id="PTHR33446">
    <property type="entry name" value="PROTEIN TONB-RELATED"/>
    <property type="match status" value="1"/>
</dbReference>
<keyword evidence="4" id="KW-1003">Cell membrane</keyword>
<accession>A0ABT6MME3</accession>
<dbReference type="Pfam" id="PF03544">
    <property type="entry name" value="TonB_C"/>
    <property type="match status" value="1"/>
</dbReference>
<protein>
    <submittedName>
        <fullName evidence="13">Energy transducer TonB</fullName>
    </submittedName>
</protein>
<keyword evidence="6 11" id="KW-0812">Transmembrane</keyword>
<evidence type="ECO:0000256" key="10">
    <source>
        <dbReference type="SAM" id="MobiDB-lite"/>
    </source>
</evidence>
<feature type="domain" description="TonB C-terminal" evidence="12">
    <location>
        <begin position="88"/>
        <end position="180"/>
    </location>
</feature>
<dbReference type="Proteomes" id="UP001160550">
    <property type="component" value="Unassembled WGS sequence"/>
</dbReference>
<sequence length="180" mass="19400">MSDPITHDRVAPAHADGRVPPRRANPLLWILVLLAIIAAVWYFVGRGTRDAAAPVIGETTPVPSESPVSTEPASRERPAPERVAPAAPRERAAQPVNPVQPDYPAAALRAGEEGRVLLRVDVGADGKPTDVQIAERSGSRDLDRAAQRAVRDWTFQPAMRDGKAVASTVQVPVEFRAEQQ</sequence>
<keyword evidence="7" id="KW-0653">Protein transport</keyword>
<keyword evidence="14" id="KW-1185">Reference proteome</keyword>
<organism evidence="13 14">
    <name type="scientific">Luteimonas composti</name>
    <dbReference type="NCBI Taxonomy" id="398257"/>
    <lineage>
        <taxon>Bacteria</taxon>
        <taxon>Pseudomonadati</taxon>
        <taxon>Pseudomonadota</taxon>
        <taxon>Gammaproteobacteria</taxon>
        <taxon>Lysobacterales</taxon>
        <taxon>Lysobacteraceae</taxon>
        <taxon>Luteimonas</taxon>
    </lineage>
</organism>
<gene>
    <name evidence="13" type="ORF">QF205_01605</name>
</gene>
<evidence type="ECO:0000256" key="8">
    <source>
        <dbReference type="ARBA" id="ARBA00022989"/>
    </source>
</evidence>
<dbReference type="NCBIfam" id="TIGR01352">
    <property type="entry name" value="tonB_Cterm"/>
    <property type="match status" value="1"/>
</dbReference>
<feature type="compositionally biased region" description="Low complexity" evidence="10">
    <location>
        <begin position="58"/>
        <end position="72"/>
    </location>
</feature>
<dbReference type="PANTHER" id="PTHR33446:SF2">
    <property type="entry name" value="PROTEIN TONB"/>
    <property type="match status" value="1"/>
</dbReference>
<dbReference type="RefSeq" id="WP_280940983.1">
    <property type="nucleotide sequence ID" value="NZ_JARYGX010000004.1"/>
</dbReference>
<evidence type="ECO:0000256" key="9">
    <source>
        <dbReference type="ARBA" id="ARBA00023136"/>
    </source>
</evidence>
<keyword evidence="3" id="KW-0813">Transport</keyword>
<feature type="region of interest" description="Disordered" evidence="10">
    <location>
        <begin position="55"/>
        <end position="102"/>
    </location>
</feature>
<evidence type="ECO:0000313" key="14">
    <source>
        <dbReference type="Proteomes" id="UP001160550"/>
    </source>
</evidence>
<feature type="transmembrane region" description="Helical" evidence="11">
    <location>
        <begin position="27"/>
        <end position="44"/>
    </location>
</feature>
<dbReference type="PROSITE" id="PS52015">
    <property type="entry name" value="TONB_CTD"/>
    <property type="match status" value="1"/>
</dbReference>
<evidence type="ECO:0000256" key="11">
    <source>
        <dbReference type="SAM" id="Phobius"/>
    </source>
</evidence>
<evidence type="ECO:0000256" key="1">
    <source>
        <dbReference type="ARBA" id="ARBA00004383"/>
    </source>
</evidence>
<evidence type="ECO:0000256" key="7">
    <source>
        <dbReference type="ARBA" id="ARBA00022927"/>
    </source>
</evidence>
<evidence type="ECO:0000259" key="12">
    <source>
        <dbReference type="PROSITE" id="PS52015"/>
    </source>
</evidence>
<evidence type="ECO:0000256" key="3">
    <source>
        <dbReference type="ARBA" id="ARBA00022448"/>
    </source>
</evidence>
<keyword evidence="8 11" id="KW-1133">Transmembrane helix</keyword>
<reference evidence="13" key="1">
    <citation type="journal article" date="2007" name="Int. J. Syst. Evol. Microbiol.">
        <title>Luteimonas composti sp. nov., a moderately thermophilic bacterium isolated from food waste.</title>
        <authorList>
            <person name="Young C.C."/>
            <person name="Kampfer P."/>
            <person name="Chen W.M."/>
            <person name="Yen W.S."/>
            <person name="Arun A.B."/>
            <person name="Lai W.A."/>
            <person name="Shen F.T."/>
            <person name="Rekha P.D."/>
            <person name="Lin K.Y."/>
            <person name="Chou J.H."/>
        </authorList>
    </citation>
    <scope>NUCLEOTIDE SEQUENCE</scope>
    <source>
        <strain evidence="13">CC-YY355</strain>
    </source>
</reference>
<proteinExistence type="inferred from homology"/>
<evidence type="ECO:0000256" key="4">
    <source>
        <dbReference type="ARBA" id="ARBA00022475"/>
    </source>
</evidence>
<name>A0ABT6MME3_9GAMM</name>
<comment type="similarity">
    <text evidence="2">Belongs to the TonB family.</text>
</comment>
<dbReference type="SUPFAM" id="SSF74653">
    <property type="entry name" value="TolA/TonB C-terminal domain"/>
    <property type="match status" value="1"/>
</dbReference>
<comment type="caution">
    <text evidence="13">The sequence shown here is derived from an EMBL/GenBank/DDBJ whole genome shotgun (WGS) entry which is preliminary data.</text>
</comment>
<dbReference type="InterPro" id="IPR051045">
    <property type="entry name" value="TonB-dependent_transducer"/>
</dbReference>
<keyword evidence="5" id="KW-0997">Cell inner membrane</keyword>
<dbReference type="InterPro" id="IPR037682">
    <property type="entry name" value="TonB_C"/>
</dbReference>
<dbReference type="Gene3D" id="3.30.1150.10">
    <property type="match status" value="1"/>
</dbReference>
<reference evidence="13" key="2">
    <citation type="submission" date="2023-04" db="EMBL/GenBank/DDBJ databases">
        <authorList>
            <person name="Sun J.-Q."/>
        </authorList>
    </citation>
    <scope>NUCLEOTIDE SEQUENCE</scope>
    <source>
        <strain evidence="13">CC-YY355</strain>
    </source>
</reference>
<dbReference type="EMBL" id="JARYGX010000004">
    <property type="protein sequence ID" value="MDH7451776.1"/>
    <property type="molecule type" value="Genomic_DNA"/>
</dbReference>
<evidence type="ECO:0000256" key="6">
    <source>
        <dbReference type="ARBA" id="ARBA00022692"/>
    </source>
</evidence>
<evidence type="ECO:0000256" key="5">
    <source>
        <dbReference type="ARBA" id="ARBA00022519"/>
    </source>
</evidence>
<comment type="subcellular location">
    <subcellularLocation>
        <location evidence="1">Cell inner membrane</location>
        <topology evidence="1">Single-pass membrane protein</topology>
        <orientation evidence="1">Periplasmic side</orientation>
    </subcellularLocation>
</comment>
<evidence type="ECO:0000256" key="2">
    <source>
        <dbReference type="ARBA" id="ARBA00006555"/>
    </source>
</evidence>